<organism evidence="3 4">
    <name type="scientific">Trichomonas vaginalis (strain ATCC PRA-98 / G3)</name>
    <dbReference type="NCBI Taxonomy" id="412133"/>
    <lineage>
        <taxon>Eukaryota</taxon>
        <taxon>Metamonada</taxon>
        <taxon>Parabasalia</taxon>
        <taxon>Trichomonadida</taxon>
        <taxon>Trichomonadidae</taxon>
        <taxon>Trichomonas</taxon>
    </lineage>
</organism>
<feature type="compositionally biased region" description="Basic and acidic residues" evidence="1">
    <location>
        <begin position="143"/>
        <end position="156"/>
    </location>
</feature>
<dbReference type="VEuPathDB" id="TrichDB:TVAGG3_0817630"/>
<evidence type="ECO:0000259" key="2">
    <source>
        <dbReference type="PROSITE" id="PS51518"/>
    </source>
</evidence>
<reference evidence="3" key="2">
    <citation type="journal article" date="2007" name="Science">
        <title>Draft genome sequence of the sexually transmitted pathogen Trichomonas vaginalis.</title>
        <authorList>
            <person name="Carlton J.M."/>
            <person name="Hirt R.P."/>
            <person name="Silva J.C."/>
            <person name="Delcher A.L."/>
            <person name="Schatz M."/>
            <person name="Zhao Q."/>
            <person name="Wortman J.R."/>
            <person name="Bidwell S.L."/>
            <person name="Alsmark U.C.M."/>
            <person name="Besteiro S."/>
            <person name="Sicheritz-Ponten T."/>
            <person name="Noel C.J."/>
            <person name="Dacks J.B."/>
            <person name="Foster P.G."/>
            <person name="Simillion C."/>
            <person name="Van de Peer Y."/>
            <person name="Miranda-Saavedra D."/>
            <person name="Barton G.J."/>
            <person name="Westrop G.D."/>
            <person name="Mueller S."/>
            <person name="Dessi D."/>
            <person name="Fiori P.L."/>
            <person name="Ren Q."/>
            <person name="Paulsen I."/>
            <person name="Zhang H."/>
            <person name="Bastida-Corcuera F.D."/>
            <person name="Simoes-Barbosa A."/>
            <person name="Brown M.T."/>
            <person name="Hayes R.D."/>
            <person name="Mukherjee M."/>
            <person name="Okumura C.Y."/>
            <person name="Schneider R."/>
            <person name="Smith A.J."/>
            <person name="Vanacova S."/>
            <person name="Villalvazo M."/>
            <person name="Haas B.J."/>
            <person name="Pertea M."/>
            <person name="Feldblyum T.V."/>
            <person name="Utterback T.R."/>
            <person name="Shu C.L."/>
            <person name="Osoegawa K."/>
            <person name="de Jong P.J."/>
            <person name="Hrdy I."/>
            <person name="Horvathova L."/>
            <person name="Zubacova Z."/>
            <person name="Dolezal P."/>
            <person name="Malik S.B."/>
            <person name="Logsdon J.M. Jr."/>
            <person name="Henze K."/>
            <person name="Gupta A."/>
            <person name="Wang C.C."/>
            <person name="Dunne R.L."/>
            <person name="Upcroft J.A."/>
            <person name="Upcroft P."/>
            <person name="White O."/>
            <person name="Salzberg S.L."/>
            <person name="Tang P."/>
            <person name="Chiu C.-H."/>
            <person name="Lee Y.-S."/>
            <person name="Embley T.M."/>
            <person name="Coombs G.H."/>
            <person name="Mottram J.C."/>
            <person name="Tachezy J."/>
            <person name="Fraser-Liggett C.M."/>
            <person name="Johnson P.J."/>
        </authorList>
    </citation>
    <scope>NUCLEOTIDE SEQUENCE [LARGE SCALE GENOMIC DNA]</scope>
    <source>
        <strain evidence="3">G3</strain>
    </source>
</reference>
<evidence type="ECO:0000256" key="1">
    <source>
        <dbReference type="SAM" id="MobiDB-lite"/>
    </source>
</evidence>
<keyword evidence="4" id="KW-1185">Reference proteome</keyword>
<sequence>MKKNQQVAAYVEIPNEDRAQWFLGKIEKKQANGKYVIHDEYAEDPSLERFIVDPQFISLFPNTQGPYSVGEHILARWKLTDGWTTELYDAEIIKVIKKDTLVLKYQESELEIETNVNKVTKYPAGFLSKEEEAVNEEEEANDEEAKAESETQHEATAESPKSPSKNLTQEQTSEEHSDTNQPASNAPTTSAEVTEDTGMASTPVPSSPPASPPVVEEVPQGPKFMPRMAQEIPNRKLNLRFNPAETQDPTDLHILTDDEFIKLLPELRKPERIEIKQGTPLLDCLTDPELFEQESVHTTSSGVLFRKGMKQQKFKSALMNGEKCGRLGMIFNEYRN</sequence>
<proteinExistence type="predicted"/>
<dbReference type="SMR" id="A2E6M9"/>
<dbReference type="VEuPathDB" id="TrichDB:TVAG_488360"/>
<dbReference type="EMBL" id="DS113314">
    <property type="protein sequence ID" value="EAY11734.1"/>
    <property type="molecule type" value="Genomic_DNA"/>
</dbReference>
<protein>
    <recommendedName>
        <fullName evidence="2">SGF29 C-terminal domain-containing protein</fullName>
    </recommendedName>
</protein>
<dbReference type="PROSITE" id="PS51518">
    <property type="entry name" value="SGF29_C"/>
    <property type="match status" value="1"/>
</dbReference>
<feature type="compositionally biased region" description="Polar residues" evidence="1">
    <location>
        <begin position="159"/>
        <end position="171"/>
    </location>
</feature>
<dbReference type="RefSeq" id="XP_001323957.1">
    <property type="nucleotide sequence ID" value="XM_001323922.1"/>
</dbReference>
<accession>A2E6M9</accession>
<evidence type="ECO:0000313" key="3">
    <source>
        <dbReference type="EMBL" id="EAY11734.1"/>
    </source>
</evidence>
<evidence type="ECO:0000313" key="4">
    <source>
        <dbReference type="Proteomes" id="UP000001542"/>
    </source>
</evidence>
<dbReference type="Proteomes" id="UP000001542">
    <property type="component" value="Unassembled WGS sequence"/>
</dbReference>
<dbReference type="KEGG" id="tva:4769692"/>
<dbReference type="InterPro" id="IPR010750">
    <property type="entry name" value="SGF29_tudor-like_dom"/>
</dbReference>
<dbReference type="AlphaFoldDB" id="A2E6M9"/>
<feature type="region of interest" description="Disordered" evidence="1">
    <location>
        <begin position="129"/>
        <end position="220"/>
    </location>
</feature>
<feature type="compositionally biased region" description="Polar residues" evidence="1">
    <location>
        <begin position="179"/>
        <end position="192"/>
    </location>
</feature>
<gene>
    <name evidence="3" type="ORF">TVAG_488360</name>
</gene>
<feature type="domain" description="SGF29 C-terminal" evidence="2">
    <location>
        <begin position="1"/>
        <end position="128"/>
    </location>
</feature>
<dbReference type="InParanoid" id="A2E6M9"/>
<feature type="compositionally biased region" description="Acidic residues" evidence="1">
    <location>
        <begin position="133"/>
        <end position="142"/>
    </location>
</feature>
<reference evidence="3" key="1">
    <citation type="submission" date="2006-10" db="EMBL/GenBank/DDBJ databases">
        <authorList>
            <person name="Amadeo P."/>
            <person name="Zhao Q."/>
            <person name="Wortman J."/>
            <person name="Fraser-Liggett C."/>
            <person name="Carlton J."/>
        </authorList>
    </citation>
    <scope>NUCLEOTIDE SEQUENCE</scope>
    <source>
        <strain evidence="3">G3</strain>
    </source>
</reference>
<name>A2E6M9_TRIV3</name>